<name>A0ACC3SHA6_9PEZI</name>
<evidence type="ECO:0000313" key="2">
    <source>
        <dbReference type="Proteomes" id="UP001320706"/>
    </source>
</evidence>
<gene>
    <name evidence="1" type="ORF">M8818_002795</name>
</gene>
<keyword evidence="2" id="KW-1185">Reference proteome</keyword>
<accession>A0ACC3SHA6</accession>
<reference evidence="1" key="1">
    <citation type="submission" date="2024-02" db="EMBL/GenBank/DDBJ databases">
        <title>Metagenome Assembled Genome of Zalaria obscura JY119.</title>
        <authorList>
            <person name="Vighnesh L."/>
            <person name="Jagadeeshwari U."/>
            <person name="Venkata Ramana C."/>
            <person name="Sasikala C."/>
        </authorList>
    </citation>
    <scope>NUCLEOTIDE SEQUENCE</scope>
    <source>
        <strain evidence="1">JY119</strain>
    </source>
</reference>
<sequence>MELLVHASAPSSKKHDEEYKAQARAYSSFQPAGGDLLPHHPLQHPHTTSSISLPNYGHEDGDSTGLPLFLEDTQLAISALDSQLITSSFGRYAELPHEHARSSPIRQPSTDPSPIKPKSRGAPTSSSSPLRSVRSHGVSDVVSTPFVPIREDGRMAIGFVGQQRSPTGFSSTPSQALSHGPPQHELQSESWSGDDIPSELPSTYSLSDDTSKITGEKPDLPPSSPPLVGLDVAFQDAASSINRVTSSKSATGQEGVVPASSPLGSDHDAEAEVEASTESFEDAVIPQTVAIPVHEPIATRVTSPVVARVPESAGAPAAAILFPAAPPPIIMDLTEEFRTLSVSDADNHTETTDTAVLTSDSESAPETLAKKDIFPILDLPPELRTMIINHAVTRPTPIWPKLPGYASESYQSPPELNITILNRQLRTESIALYHRSNDFSFEDISKMVVWLSRHPPQIVEYWSPAPTLEQQAESYYLLPYFEHIKHLTWRPVHFHKPRYFVSDMVRFLEDANKAALFKRAFRLKESRKEMRKLARSAGQQKSNDRLAVTRFVLKIAMDSAKKGEPVEKFLRRCKGAKSIEDCW</sequence>
<protein>
    <submittedName>
        <fullName evidence="1">Uncharacterized protein</fullName>
    </submittedName>
</protein>
<evidence type="ECO:0000313" key="1">
    <source>
        <dbReference type="EMBL" id="KAK8213493.1"/>
    </source>
</evidence>
<dbReference type="Proteomes" id="UP001320706">
    <property type="component" value="Unassembled WGS sequence"/>
</dbReference>
<organism evidence="1 2">
    <name type="scientific">Zalaria obscura</name>
    <dbReference type="NCBI Taxonomy" id="2024903"/>
    <lineage>
        <taxon>Eukaryota</taxon>
        <taxon>Fungi</taxon>
        <taxon>Dikarya</taxon>
        <taxon>Ascomycota</taxon>
        <taxon>Pezizomycotina</taxon>
        <taxon>Dothideomycetes</taxon>
        <taxon>Dothideomycetidae</taxon>
        <taxon>Dothideales</taxon>
        <taxon>Zalariaceae</taxon>
        <taxon>Zalaria</taxon>
    </lineage>
</organism>
<comment type="caution">
    <text evidence="1">The sequence shown here is derived from an EMBL/GenBank/DDBJ whole genome shotgun (WGS) entry which is preliminary data.</text>
</comment>
<proteinExistence type="predicted"/>
<dbReference type="EMBL" id="JAMKPW020000011">
    <property type="protein sequence ID" value="KAK8213493.1"/>
    <property type="molecule type" value="Genomic_DNA"/>
</dbReference>